<dbReference type="PANTHER" id="PTHR33052">
    <property type="entry name" value="DUF4228 DOMAIN PROTEIN-RELATED"/>
    <property type="match status" value="1"/>
</dbReference>
<proteinExistence type="predicted"/>
<reference evidence="2" key="3">
    <citation type="submission" date="2020-12" db="UniProtKB">
        <authorList>
            <consortium name="EnsemblPlants"/>
        </authorList>
    </citation>
    <scope>IDENTIFICATION</scope>
</reference>
<dbReference type="EnsemblPlants" id="Pp3c2_3800V3.1">
    <property type="protein sequence ID" value="PAC:32933102.CDS.1"/>
    <property type="gene ID" value="Pp3c2_3800"/>
</dbReference>
<dbReference type="RefSeq" id="XP_024401059.1">
    <property type="nucleotide sequence ID" value="XM_024545291.2"/>
</dbReference>
<evidence type="ECO:0000313" key="2">
    <source>
        <dbReference type="EnsemblPlants" id="PAC:32933102.CDS.1"/>
    </source>
</evidence>
<gene>
    <name evidence="2" type="primary">LOC112294619</name>
    <name evidence="1" type="ORF">PHYPA_002172</name>
</gene>
<dbReference type="GeneID" id="112294619"/>
<dbReference type="STRING" id="3218.A0A2K1L035"/>
<reference evidence="1 3" key="1">
    <citation type="journal article" date="2008" name="Science">
        <title>The Physcomitrella genome reveals evolutionary insights into the conquest of land by plants.</title>
        <authorList>
            <person name="Rensing S."/>
            <person name="Lang D."/>
            <person name="Zimmer A."/>
            <person name="Terry A."/>
            <person name="Salamov A."/>
            <person name="Shapiro H."/>
            <person name="Nishiyama T."/>
            <person name="Perroud P.-F."/>
            <person name="Lindquist E."/>
            <person name="Kamisugi Y."/>
            <person name="Tanahashi T."/>
            <person name="Sakakibara K."/>
            <person name="Fujita T."/>
            <person name="Oishi K."/>
            <person name="Shin-I T."/>
            <person name="Kuroki Y."/>
            <person name="Toyoda A."/>
            <person name="Suzuki Y."/>
            <person name="Hashimoto A."/>
            <person name="Yamaguchi K."/>
            <person name="Sugano A."/>
            <person name="Kohara Y."/>
            <person name="Fujiyama A."/>
            <person name="Anterola A."/>
            <person name="Aoki S."/>
            <person name="Ashton N."/>
            <person name="Barbazuk W.B."/>
            <person name="Barker E."/>
            <person name="Bennetzen J."/>
            <person name="Bezanilla M."/>
            <person name="Blankenship R."/>
            <person name="Cho S.H."/>
            <person name="Dutcher S."/>
            <person name="Estelle M."/>
            <person name="Fawcett J.A."/>
            <person name="Gundlach H."/>
            <person name="Hanada K."/>
            <person name="Heyl A."/>
            <person name="Hicks K.A."/>
            <person name="Hugh J."/>
            <person name="Lohr M."/>
            <person name="Mayer K."/>
            <person name="Melkozernov A."/>
            <person name="Murata T."/>
            <person name="Nelson D."/>
            <person name="Pils B."/>
            <person name="Prigge M."/>
            <person name="Reiss B."/>
            <person name="Renner T."/>
            <person name="Rombauts S."/>
            <person name="Rushton P."/>
            <person name="Sanderfoot A."/>
            <person name="Schween G."/>
            <person name="Shiu S.-H."/>
            <person name="Stueber K."/>
            <person name="Theodoulou F.L."/>
            <person name="Tu H."/>
            <person name="Van de Peer Y."/>
            <person name="Verrier P.J."/>
            <person name="Waters E."/>
            <person name="Wood A."/>
            <person name="Yang L."/>
            <person name="Cove D."/>
            <person name="Cuming A."/>
            <person name="Hasebe M."/>
            <person name="Lucas S."/>
            <person name="Mishler D.B."/>
            <person name="Reski R."/>
            <person name="Grigoriev I."/>
            <person name="Quatrano R.S."/>
            <person name="Boore J.L."/>
        </authorList>
    </citation>
    <scope>NUCLEOTIDE SEQUENCE [LARGE SCALE GENOMIC DNA]</scope>
    <source>
        <strain evidence="2 3">cv. Gransden 2004</strain>
    </source>
</reference>
<organism evidence="1">
    <name type="scientific">Physcomitrium patens</name>
    <name type="common">Spreading-leaved earth moss</name>
    <name type="synonym">Physcomitrella patens</name>
    <dbReference type="NCBI Taxonomy" id="3218"/>
    <lineage>
        <taxon>Eukaryota</taxon>
        <taxon>Viridiplantae</taxon>
        <taxon>Streptophyta</taxon>
        <taxon>Embryophyta</taxon>
        <taxon>Bryophyta</taxon>
        <taxon>Bryophytina</taxon>
        <taxon>Bryopsida</taxon>
        <taxon>Funariidae</taxon>
        <taxon>Funariales</taxon>
        <taxon>Funariaceae</taxon>
        <taxon>Physcomitrium</taxon>
    </lineage>
</organism>
<dbReference type="OrthoDB" id="1922322at2759"/>
<evidence type="ECO:0000313" key="3">
    <source>
        <dbReference type="Proteomes" id="UP000006727"/>
    </source>
</evidence>
<evidence type="ECO:0000313" key="1">
    <source>
        <dbReference type="EMBL" id="PNR59381.1"/>
    </source>
</evidence>
<dbReference type="EnsemblPlants" id="Pp3c2_3800V3.2">
    <property type="protein sequence ID" value="PAC:32933103.CDS.1"/>
    <property type="gene ID" value="Pp3c2_3800"/>
</dbReference>
<accession>A0A2K1L035</accession>
<dbReference type="Proteomes" id="UP000006727">
    <property type="component" value="Chromosome 2"/>
</dbReference>
<name>A0A2K1L035_PHYPA</name>
<dbReference type="Gramene" id="Pp3c2_3800V3.2">
    <property type="protein sequence ID" value="PAC:32933103.CDS.1"/>
    <property type="gene ID" value="Pp3c2_3800"/>
</dbReference>
<dbReference type="InterPro" id="IPR025322">
    <property type="entry name" value="PADRE_dom"/>
</dbReference>
<sequence length="209" mass="22966">MGNYMCVSVRHRQVQDECQWPPTKVIRADGTIEVYKHAVTAGELMKQYPDHSVCHSSAMTSALTESSALPAEKELEGGRLYYVLPTQKFHQASKSEGKVASPGSRGKTASAEIRSTPGFAQVTVKGEAGAKLFYDKHGGVLNSVEDSEKAIISYSTPDLKSLHLKFSLTRSNSWKPCLETINEVSADSRRHVQNFMQACSLQICRGNTL</sequence>
<dbReference type="Pfam" id="PF14009">
    <property type="entry name" value="PADRE"/>
    <property type="match status" value="1"/>
</dbReference>
<dbReference type="EMBL" id="ABEU02000002">
    <property type="protein sequence ID" value="PNR59381.1"/>
    <property type="molecule type" value="Genomic_DNA"/>
</dbReference>
<dbReference type="AlphaFoldDB" id="A0A2K1L035"/>
<dbReference type="Gramene" id="Pp3c2_3800V3.1">
    <property type="protein sequence ID" value="PAC:32933102.CDS.1"/>
    <property type="gene ID" value="Pp3c2_3800"/>
</dbReference>
<reference evidence="1 3" key="2">
    <citation type="journal article" date="2018" name="Plant J.">
        <title>The Physcomitrella patens chromosome-scale assembly reveals moss genome structure and evolution.</title>
        <authorList>
            <person name="Lang D."/>
            <person name="Ullrich K.K."/>
            <person name="Murat F."/>
            <person name="Fuchs J."/>
            <person name="Jenkins J."/>
            <person name="Haas F.B."/>
            <person name="Piednoel M."/>
            <person name="Gundlach H."/>
            <person name="Van Bel M."/>
            <person name="Meyberg R."/>
            <person name="Vives C."/>
            <person name="Morata J."/>
            <person name="Symeonidi A."/>
            <person name="Hiss M."/>
            <person name="Muchero W."/>
            <person name="Kamisugi Y."/>
            <person name="Saleh O."/>
            <person name="Blanc G."/>
            <person name="Decker E.L."/>
            <person name="van Gessel N."/>
            <person name="Grimwood J."/>
            <person name="Hayes R.D."/>
            <person name="Graham S.W."/>
            <person name="Gunter L.E."/>
            <person name="McDaniel S.F."/>
            <person name="Hoernstein S.N.W."/>
            <person name="Larsson A."/>
            <person name="Li F.W."/>
            <person name="Perroud P.F."/>
            <person name="Phillips J."/>
            <person name="Ranjan P."/>
            <person name="Rokshar D.S."/>
            <person name="Rothfels C.J."/>
            <person name="Schneider L."/>
            <person name="Shu S."/>
            <person name="Stevenson D.W."/>
            <person name="Thummler F."/>
            <person name="Tillich M."/>
            <person name="Villarreal Aguilar J.C."/>
            <person name="Widiez T."/>
            <person name="Wong G.K."/>
            <person name="Wymore A."/>
            <person name="Zhang Y."/>
            <person name="Zimmer A.D."/>
            <person name="Quatrano R.S."/>
            <person name="Mayer K.F.X."/>
            <person name="Goodstein D."/>
            <person name="Casacuberta J.M."/>
            <person name="Vandepoele K."/>
            <person name="Reski R."/>
            <person name="Cuming A.C."/>
            <person name="Tuskan G.A."/>
            <person name="Maumus F."/>
            <person name="Salse J."/>
            <person name="Schmutz J."/>
            <person name="Rensing S.A."/>
        </authorList>
    </citation>
    <scope>NUCLEOTIDE SEQUENCE [LARGE SCALE GENOMIC DNA]</scope>
    <source>
        <strain evidence="2 3">cv. Gransden 2004</strain>
    </source>
</reference>
<keyword evidence="3" id="KW-1185">Reference proteome</keyword>
<protein>
    <submittedName>
        <fullName evidence="1 2">Uncharacterized protein</fullName>
    </submittedName>
</protein>